<dbReference type="AlphaFoldDB" id="B4RHZ5"/>
<dbReference type="EMBL" id="CP000748">
    <property type="protein sequence ID" value="ACG79970.1"/>
    <property type="molecule type" value="Genomic_DNA"/>
</dbReference>
<dbReference type="InterPro" id="IPR003806">
    <property type="entry name" value="ATP-grasp_PylC-type"/>
</dbReference>
<keyword evidence="1" id="KW-0067">ATP-binding</keyword>
<geneLocation type="plasmid" evidence="4">
    <name>pHLK1</name>
</geneLocation>
<dbReference type="Gene3D" id="3.30.470.20">
    <property type="entry name" value="ATP-grasp fold, B domain"/>
    <property type="match status" value="1"/>
</dbReference>
<dbReference type="GO" id="GO:0046872">
    <property type="term" value="F:metal ion binding"/>
    <property type="evidence" value="ECO:0007669"/>
    <property type="project" value="InterPro"/>
</dbReference>
<proteinExistence type="predicted"/>
<dbReference type="KEGG" id="pzu:PHZ_p0027"/>
<reference evidence="3 4" key="1">
    <citation type="journal article" date="2008" name="BMC Genomics">
        <title>Complete genome of Phenylobacterium zucineum - a novel facultative intracellular bacterium isolated from human erythroleukemia cell line K562.</title>
        <authorList>
            <person name="Luo Y."/>
            <person name="Xu X."/>
            <person name="Ding Z."/>
            <person name="Liu Z."/>
            <person name="Zhang B."/>
            <person name="Yan Z."/>
            <person name="Sun J."/>
            <person name="Hu S."/>
            <person name="Hu X."/>
        </authorList>
    </citation>
    <scope>NUCLEOTIDE SEQUENCE [LARGE SCALE GENOMIC DNA]</scope>
    <source>
        <strain evidence="4">HLK1</strain>
        <plasmid evidence="4">HLK1</plasmid>
        <plasmid evidence="4">Plasmid pHLK1</plasmid>
    </source>
</reference>
<dbReference type="SUPFAM" id="SSF56059">
    <property type="entry name" value="Glutathione synthetase ATP-binding domain-like"/>
    <property type="match status" value="1"/>
</dbReference>
<keyword evidence="1" id="KW-0547">Nucleotide-binding</keyword>
<evidence type="ECO:0000313" key="3">
    <source>
        <dbReference type="EMBL" id="ACG79970.1"/>
    </source>
</evidence>
<dbReference type="GO" id="GO:0005524">
    <property type="term" value="F:ATP binding"/>
    <property type="evidence" value="ECO:0007669"/>
    <property type="project" value="UniProtKB-UniRule"/>
</dbReference>
<dbReference type="eggNOG" id="COG3919">
    <property type="taxonomic scope" value="Bacteria"/>
</dbReference>
<feature type="domain" description="ATP-grasp" evidence="2">
    <location>
        <begin position="146"/>
        <end position="323"/>
    </location>
</feature>
<name>B4RHZ5_PHEZH</name>
<keyword evidence="3" id="KW-0614">Plasmid</keyword>
<dbReference type="OrthoDB" id="5372487at2"/>
<dbReference type="PROSITE" id="PS50975">
    <property type="entry name" value="ATP_GRASP"/>
    <property type="match status" value="1"/>
</dbReference>
<evidence type="ECO:0000259" key="2">
    <source>
        <dbReference type="PROSITE" id="PS50975"/>
    </source>
</evidence>
<sequence>MRTQWPEPSSARRRMDTTNADLRSGRVIVTYGRSLMALTIAHSLGRRGVEVIGCDDVGLTAVSFSRFAKKHFTHAPAAEEPERFIDELEAAIVRHKPQDDRPYVLIPCFQETRIIARHAERLSRHIRVAAPPIDAIAAVDPKDALMRTAHAMGLNAPRTWTDAELRAGGARPDRFPLVAKPVRGVGGRGVRRLSDAAALDLTLAGPTEPLLIQDYVTGQDFCLTALYDQGVRLASAAYHNLSQFPRGAGAGVLRETVDDRPFLATADALFGPLGWTGVVEVDFRWDGTSDPFLIEVNPRFWAGLFHTVESGVDFPWMLYELAVTGRVATPAAPKLGQRTKVGALHLLSAIQEVADSEEGFAGLREAWGQSVHLFQSGRLLDASRELARGLAAGPDLGRAAQRLREALRTAKNAPNELFRSDDPLVSLGALFVVASLIRHGKLPPELKYDPDARGLVVE</sequence>
<accession>B4RHZ5</accession>
<gene>
    <name evidence="3" type="ordered locus">PHZ_p0027</name>
</gene>
<protein>
    <submittedName>
        <fullName evidence="3">Biotin carboxylase-like protein</fullName>
    </submittedName>
</protein>
<dbReference type="Pfam" id="PF02655">
    <property type="entry name" value="ATP-grasp_3"/>
    <property type="match status" value="1"/>
</dbReference>
<evidence type="ECO:0000256" key="1">
    <source>
        <dbReference type="PROSITE-ProRule" id="PRU00409"/>
    </source>
</evidence>
<evidence type="ECO:0000313" key="4">
    <source>
        <dbReference type="Proteomes" id="UP000001868"/>
    </source>
</evidence>
<dbReference type="InterPro" id="IPR011761">
    <property type="entry name" value="ATP-grasp"/>
</dbReference>
<keyword evidence="4" id="KW-1185">Reference proteome</keyword>
<organism evidence="3 4">
    <name type="scientific">Phenylobacterium zucineum (strain HLK1)</name>
    <dbReference type="NCBI Taxonomy" id="450851"/>
    <lineage>
        <taxon>Bacteria</taxon>
        <taxon>Pseudomonadati</taxon>
        <taxon>Pseudomonadota</taxon>
        <taxon>Alphaproteobacteria</taxon>
        <taxon>Caulobacterales</taxon>
        <taxon>Caulobacteraceae</taxon>
        <taxon>Phenylobacterium</taxon>
    </lineage>
</organism>
<dbReference type="Proteomes" id="UP000001868">
    <property type="component" value="Plasmid pHLK1"/>
</dbReference>
<dbReference type="HOGENOM" id="CLU_034084_2_0_5"/>